<feature type="transmembrane region" description="Helical" evidence="1">
    <location>
        <begin position="170"/>
        <end position="199"/>
    </location>
</feature>
<evidence type="ECO:0000256" key="1">
    <source>
        <dbReference type="SAM" id="Phobius"/>
    </source>
</evidence>
<dbReference type="RefSeq" id="WP_239007076.1">
    <property type="nucleotide sequence ID" value="NZ_CABVPN010000006.1"/>
</dbReference>
<accession>A0A6P2IY31</accession>
<dbReference type="GeneID" id="93031482"/>
<dbReference type="EMBL" id="CABVPN010000006">
    <property type="protein sequence ID" value="VWB34713.1"/>
    <property type="molecule type" value="Genomic_DNA"/>
</dbReference>
<keyword evidence="1" id="KW-0472">Membrane</keyword>
<dbReference type="Proteomes" id="UP000494125">
    <property type="component" value="Unassembled WGS sequence"/>
</dbReference>
<gene>
    <name evidence="2" type="ORF">BDI24065_01516</name>
</gene>
<protein>
    <submittedName>
        <fullName evidence="2">Uncharacterized protein</fullName>
    </submittedName>
</protein>
<keyword evidence="1" id="KW-1133">Transmembrane helix</keyword>
<dbReference type="AlphaFoldDB" id="A0A6P2IY31"/>
<proteinExistence type="predicted"/>
<name>A0A6P2IY31_9BURK</name>
<evidence type="ECO:0000313" key="2">
    <source>
        <dbReference type="EMBL" id="VWB34713.1"/>
    </source>
</evidence>
<keyword evidence="1" id="KW-0812">Transmembrane</keyword>
<keyword evidence="3" id="KW-1185">Reference proteome</keyword>
<evidence type="ECO:0000313" key="3">
    <source>
        <dbReference type="Proteomes" id="UP000494125"/>
    </source>
</evidence>
<reference evidence="2 3" key="1">
    <citation type="submission" date="2019-09" db="EMBL/GenBank/DDBJ databases">
        <authorList>
            <person name="Depoorter E."/>
        </authorList>
    </citation>
    <scope>NUCLEOTIDE SEQUENCE [LARGE SCALE GENOMIC DNA]</scope>
    <source>
        <strain evidence="2">LMG 24065</strain>
    </source>
</reference>
<organism evidence="2 3">
    <name type="scientific">Burkholderia diffusa</name>
    <dbReference type="NCBI Taxonomy" id="488732"/>
    <lineage>
        <taxon>Bacteria</taxon>
        <taxon>Pseudomonadati</taxon>
        <taxon>Pseudomonadota</taxon>
        <taxon>Betaproteobacteria</taxon>
        <taxon>Burkholderiales</taxon>
        <taxon>Burkholderiaceae</taxon>
        <taxon>Burkholderia</taxon>
        <taxon>Burkholderia cepacia complex</taxon>
    </lineage>
</organism>
<sequence length="208" mass="22400">MSPELEIEYLDYRFTSTLETRETGRVAVVDWQLDSISRGKTFASVMFERFLKRNDFADEDDARANLVDWLAQLVSPQGAPLIEIPAAQAAAADAVDNTVDGDASAAKIVSEVVVEIVSDLDWNELSMDGALNGTRYRAGGFERCKTWSFSHTCKIEVDDRLTKGGKALRVLAPPVTLAADGVMMIGAIVLLAVILMIAAPAAGVPLGP</sequence>